<evidence type="ECO:0000313" key="7">
    <source>
        <dbReference type="EMBL" id="KAL3777196.1"/>
    </source>
</evidence>
<keyword evidence="5" id="KW-0482">Metalloprotease</keyword>
<feature type="compositionally biased region" description="Low complexity" evidence="6">
    <location>
        <begin position="76"/>
        <end position="88"/>
    </location>
</feature>
<keyword evidence="4" id="KW-0378">Hydrolase</keyword>
<feature type="compositionally biased region" description="Polar residues" evidence="6">
    <location>
        <begin position="7"/>
        <end position="16"/>
    </location>
</feature>
<dbReference type="GO" id="GO:0008237">
    <property type="term" value="F:metallopeptidase activity"/>
    <property type="evidence" value="ECO:0007669"/>
    <property type="project" value="UniProtKB-KW"/>
</dbReference>
<dbReference type="Pfam" id="PF09768">
    <property type="entry name" value="Peptidase_M76"/>
    <property type="match status" value="1"/>
</dbReference>
<gene>
    <name evidence="7" type="ORF">ACHAWO_013077</name>
</gene>
<dbReference type="PANTHER" id="PTHR21711">
    <property type="entry name" value="MITOCHONDRIAL INNER MEMBRANE PROTEASE"/>
    <property type="match status" value="1"/>
</dbReference>
<organism evidence="7 8">
    <name type="scientific">Cyclotella atomus</name>
    <dbReference type="NCBI Taxonomy" id="382360"/>
    <lineage>
        <taxon>Eukaryota</taxon>
        <taxon>Sar</taxon>
        <taxon>Stramenopiles</taxon>
        <taxon>Ochrophyta</taxon>
        <taxon>Bacillariophyta</taxon>
        <taxon>Coscinodiscophyceae</taxon>
        <taxon>Thalassiosirophycidae</taxon>
        <taxon>Stephanodiscales</taxon>
        <taxon>Stephanodiscaceae</taxon>
        <taxon>Cyclotella</taxon>
    </lineage>
</organism>
<protein>
    <recommendedName>
        <fullName evidence="9">Mitochondrial inner membrane protease ATP23</fullName>
    </recommendedName>
</protein>
<reference evidence="7 8" key="1">
    <citation type="submission" date="2024-10" db="EMBL/GenBank/DDBJ databases">
        <title>Updated reference genomes for cyclostephanoid diatoms.</title>
        <authorList>
            <person name="Roberts W.R."/>
            <person name="Alverson A.J."/>
        </authorList>
    </citation>
    <scope>NUCLEOTIDE SEQUENCE [LARGE SCALE GENOMIC DNA]</scope>
    <source>
        <strain evidence="7 8">AJA010-31</strain>
    </source>
</reference>
<dbReference type="GO" id="GO:0046872">
    <property type="term" value="F:metal ion binding"/>
    <property type="evidence" value="ECO:0007669"/>
    <property type="project" value="UniProtKB-KW"/>
</dbReference>
<feature type="region of interest" description="Disordered" evidence="6">
    <location>
        <begin position="66"/>
        <end position="100"/>
    </location>
</feature>
<accession>A0ABD3NNJ0</accession>
<keyword evidence="3" id="KW-0479">Metal-binding</keyword>
<evidence type="ECO:0008006" key="9">
    <source>
        <dbReference type="Google" id="ProtNLM"/>
    </source>
</evidence>
<evidence type="ECO:0000256" key="6">
    <source>
        <dbReference type="SAM" id="MobiDB-lite"/>
    </source>
</evidence>
<dbReference type="InterPro" id="IPR019165">
    <property type="entry name" value="Peptidase_M76_ATP23"/>
</dbReference>
<feature type="region of interest" description="Disordered" evidence="6">
    <location>
        <begin position="329"/>
        <end position="361"/>
    </location>
</feature>
<evidence type="ECO:0000313" key="8">
    <source>
        <dbReference type="Proteomes" id="UP001530400"/>
    </source>
</evidence>
<sequence>MPPLNPSHESSNSSRTVADLPEGRDEISRECQQCISYLTNALNQPGRAQSLLKSLGVVSPAPIASNEKAANKPTRNSSASNNQIANNESQKKRMYTPTPDGRGVVLHLNSQAALNSPVLMDTIQPRVSLQKRLTSAASRMVYGTNNSGSAASNSNDVNGAGAVLTTSPTADVEKMHQMAKQEMPKETTITIECMKCGSDTRAEAGARAYVRGPIPLSIILCSNRLSSHSEISEVLVHELVHVYDVFIRNMDLRQCHSLAYSEVRAARDAECDNSLTNFTKGICAKDKATVATKNMFPEEGRGCVCDVFEKAVSDLAPLGLKGDLNTAKDSANGEGNGGGSDVGGFGAGMTFMPREARPSER</sequence>
<evidence type="ECO:0000256" key="3">
    <source>
        <dbReference type="ARBA" id="ARBA00022723"/>
    </source>
</evidence>
<dbReference type="GO" id="GO:0006508">
    <property type="term" value="P:proteolysis"/>
    <property type="evidence" value="ECO:0007669"/>
    <property type="project" value="UniProtKB-KW"/>
</dbReference>
<evidence type="ECO:0000256" key="5">
    <source>
        <dbReference type="ARBA" id="ARBA00023049"/>
    </source>
</evidence>
<dbReference type="Proteomes" id="UP001530400">
    <property type="component" value="Unassembled WGS sequence"/>
</dbReference>
<evidence type="ECO:0000256" key="1">
    <source>
        <dbReference type="ARBA" id="ARBA00009915"/>
    </source>
</evidence>
<dbReference type="EMBL" id="JALLPJ020001058">
    <property type="protein sequence ID" value="KAL3777196.1"/>
    <property type="molecule type" value="Genomic_DNA"/>
</dbReference>
<evidence type="ECO:0000256" key="2">
    <source>
        <dbReference type="ARBA" id="ARBA00022670"/>
    </source>
</evidence>
<comment type="similarity">
    <text evidence="1">Belongs to the peptidase M76 family.</text>
</comment>
<comment type="caution">
    <text evidence="7">The sequence shown here is derived from an EMBL/GenBank/DDBJ whole genome shotgun (WGS) entry which is preliminary data.</text>
</comment>
<proteinExistence type="inferred from homology"/>
<dbReference type="PANTHER" id="PTHR21711:SF0">
    <property type="entry name" value="MITOCHONDRIAL INNER MEMBRANE PROTEASE ATP23 HOMOLOG"/>
    <property type="match status" value="1"/>
</dbReference>
<feature type="compositionally biased region" description="Gly residues" evidence="6">
    <location>
        <begin position="334"/>
        <end position="347"/>
    </location>
</feature>
<keyword evidence="8" id="KW-1185">Reference proteome</keyword>
<keyword evidence="2" id="KW-0645">Protease</keyword>
<dbReference type="AlphaFoldDB" id="A0ABD3NNJ0"/>
<feature type="region of interest" description="Disordered" evidence="6">
    <location>
        <begin position="1"/>
        <end position="24"/>
    </location>
</feature>
<name>A0ABD3NNJ0_9STRA</name>
<evidence type="ECO:0000256" key="4">
    <source>
        <dbReference type="ARBA" id="ARBA00022801"/>
    </source>
</evidence>